<evidence type="ECO:0000313" key="7">
    <source>
        <dbReference type="Proteomes" id="UP000887565"/>
    </source>
</evidence>
<dbReference type="InterPro" id="IPR020097">
    <property type="entry name" value="PsdUridine_synth_TruA_a/b_dom"/>
</dbReference>
<dbReference type="GO" id="GO:0031119">
    <property type="term" value="P:tRNA pseudouridine synthesis"/>
    <property type="evidence" value="ECO:0007669"/>
    <property type="project" value="TreeGrafter"/>
</dbReference>
<proteinExistence type="inferred from homology"/>
<keyword evidence="7" id="KW-1185">Reference proteome</keyword>
<dbReference type="InterPro" id="IPR020094">
    <property type="entry name" value="TruA/RsuA/RluB/E/F_N"/>
</dbReference>
<evidence type="ECO:0000256" key="5">
    <source>
        <dbReference type="SAM" id="MobiDB-lite"/>
    </source>
</evidence>
<feature type="compositionally biased region" description="Basic and acidic residues" evidence="5">
    <location>
        <begin position="360"/>
        <end position="375"/>
    </location>
</feature>
<dbReference type="HAMAP" id="MF_00171">
    <property type="entry name" value="TruA"/>
    <property type="match status" value="1"/>
</dbReference>
<keyword evidence="3 4" id="KW-0413">Isomerase</keyword>
<evidence type="ECO:0000256" key="1">
    <source>
        <dbReference type="ARBA" id="ARBA00009375"/>
    </source>
</evidence>
<dbReference type="InterPro" id="IPR001406">
    <property type="entry name" value="PsdUridine_synth_TruA"/>
</dbReference>
<feature type="region of interest" description="Disordered" evidence="5">
    <location>
        <begin position="85"/>
        <end position="106"/>
    </location>
</feature>
<comment type="catalytic activity">
    <reaction evidence="4">
        <text>uridine(38/39/40) in tRNA = pseudouridine(38/39/40) in tRNA</text>
        <dbReference type="Rhea" id="RHEA:22376"/>
        <dbReference type="Rhea" id="RHEA-COMP:10085"/>
        <dbReference type="Rhea" id="RHEA-COMP:10087"/>
        <dbReference type="ChEBI" id="CHEBI:65314"/>
        <dbReference type="ChEBI" id="CHEBI:65315"/>
        <dbReference type="EC" id="5.4.99.12"/>
    </reaction>
</comment>
<sequence length="375" mass="42660">MPKYLFYISYLGTRFCGTQFQLNRIGVQNAFNNALALALQVPSQAISTRLASRTDSGVHALRTSLVTRLSSKITRNQTAFELKLRNLPGDENSSTSQSTNTLDNSNVDDIPFDPDHLAAAVNHILKEMDFDVRVLACRTVSDGFCPRRHAILRTYLYRLAVLKSEYDNQIDRPRFFRDPNAILPVVEKNRCWAVDSNFDREKFSAAGKLMQGLHNFESFSCTTPSMEKGPPKSMFRNVKLVECLQGQPLINPRYDPLAGCFDYIDVLIHSKSFVYRQIRKMVGFMVHVAQNKAHCSDVRWLLDHPSPNNWSKYGADLAPSGGLYLMNISYNESDFDNPNPSYEFVEEPERFESEADEEDFVKKGAEKKNVAKNNE</sequence>
<evidence type="ECO:0000256" key="2">
    <source>
        <dbReference type="ARBA" id="ARBA00022694"/>
    </source>
</evidence>
<dbReference type="GO" id="GO:0160147">
    <property type="term" value="F:tRNA pseudouridine(38-40) synthase activity"/>
    <property type="evidence" value="ECO:0007669"/>
    <property type="project" value="UniProtKB-EC"/>
</dbReference>
<keyword evidence="2 4" id="KW-0819">tRNA processing</keyword>
<dbReference type="PANTHER" id="PTHR11142:SF0">
    <property type="entry name" value="TRNA PSEUDOURIDINE SYNTHASE-LIKE 1"/>
    <property type="match status" value="1"/>
</dbReference>
<dbReference type="Gene3D" id="3.30.70.580">
    <property type="entry name" value="Pseudouridine synthase I, catalytic domain, N-terminal subdomain"/>
    <property type="match status" value="1"/>
</dbReference>
<feature type="region of interest" description="Disordered" evidence="5">
    <location>
        <begin position="337"/>
        <end position="375"/>
    </location>
</feature>
<feature type="domain" description="Pseudouridine synthase I TruA alpha/beta" evidence="6">
    <location>
        <begin position="208"/>
        <end position="331"/>
    </location>
</feature>
<feature type="compositionally biased region" description="Polar residues" evidence="5">
    <location>
        <begin position="91"/>
        <end position="106"/>
    </location>
</feature>
<name>A0A915K868_ROMCU</name>
<dbReference type="Pfam" id="PF01416">
    <property type="entry name" value="PseudoU_synth_1"/>
    <property type="match status" value="1"/>
</dbReference>
<dbReference type="Proteomes" id="UP000887565">
    <property type="component" value="Unplaced"/>
</dbReference>
<evidence type="ECO:0000256" key="3">
    <source>
        <dbReference type="ARBA" id="ARBA00023235"/>
    </source>
</evidence>
<dbReference type="WBParaSite" id="nRc.2.0.1.t34886-RA">
    <property type="protein sequence ID" value="nRc.2.0.1.t34886-RA"/>
    <property type="gene ID" value="nRc.2.0.1.g34886"/>
</dbReference>
<dbReference type="SUPFAM" id="SSF55120">
    <property type="entry name" value="Pseudouridine synthase"/>
    <property type="match status" value="1"/>
</dbReference>
<dbReference type="GO" id="GO:0003723">
    <property type="term" value="F:RNA binding"/>
    <property type="evidence" value="ECO:0007669"/>
    <property type="project" value="InterPro"/>
</dbReference>
<accession>A0A915K868</accession>
<dbReference type="PANTHER" id="PTHR11142">
    <property type="entry name" value="PSEUDOURIDYLATE SYNTHASE"/>
    <property type="match status" value="1"/>
</dbReference>
<dbReference type="OMA" id="FCIRRSV"/>
<comment type="similarity">
    <text evidence="1 4">Belongs to the tRNA pseudouridine synthase TruA family.</text>
</comment>
<dbReference type="Gene3D" id="3.30.70.660">
    <property type="entry name" value="Pseudouridine synthase I, catalytic domain, C-terminal subdomain"/>
    <property type="match status" value="1"/>
</dbReference>
<evidence type="ECO:0000259" key="6">
    <source>
        <dbReference type="Pfam" id="PF01416"/>
    </source>
</evidence>
<dbReference type="EC" id="5.4.99.12" evidence="4"/>
<organism evidence="7 8">
    <name type="scientific">Romanomermis culicivorax</name>
    <name type="common">Nematode worm</name>
    <dbReference type="NCBI Taxonomy" id="13658"/>
    <lineage>
        <taxon>Eukaryota</taxon>
        <taxon>Metazoa</taxon>
        <taxon>Ecdysozoa</taxon>
        <taxon>Nematoda</taxon>
        <taxon>Enoplea</taxon>
        <taxon>Dorylaimia</taxon>
        <taxon>Mermithida</taxon>
        <taxon>Mermithoidea</taxon>
        <taxon>Mermithidae</taxon>
        <taxon>Romanomermis</taxon>
    </lineage>
</organism>
<reference evidence="8" key="1">
    <citation type="submission" date="2022-11" db="UniProtKB">
        <authorList>
            <consortium name="WormBaseParasite"/>
        </authorList>
    </citation>
    <scope>IDENTIFICATION</scope>
</reference>
<dbReference type="AlphaFoldDB" id="A0A915K868"/>
<protein>
    <recommendedName>
        <fullName evidence="4">tRNA pseudouridine synthase</fullName>
        <ecNumber evidence="4">5.4.99.12</ecNumber>
    </recommendedName>
</protein>
<dbReference type="InterPro" id="IPR020103">
    <property type="entry name" value="PsdUridine_synth_cat_dom_sf"/>
</dbReference>
<evidence type="ECO:0000313" key="8">
    <source>
        <dbReference type="WBParaSite" id="nRc.2.0.1.t34886-RA"/>
    </source>
</evidence>
<dbReference type="InterPro" id="IPR020095">
    <property type="entry name" value="PsdUridine_synth_TruA_C"/>
</dbReference>
<evidence type="ECO:0000256" key="4">
    <source>
        <dbReference type="RuleBase" id="RU003792"/>
    </source>
</evidence>